<dbReference type="Gene3D" id="2.120.10.30">
    <property type="entry name" value="TolB, C-terminal domain"/>
    <property type="match status" value="2"/>
</dbReference>
<dbReference type="RefSeq" id="WP_187066080.1">
    <property type="nucleotide sequence ID" value="NZ_JACRVF010000001.1"/>
</dbReference>
<dbReference type="InterPro" id="IPR002372">
    <property type="entry name" value="PQQ_rpt_dom"/>
</dbReference>
<feature type="domain" description="PKD" evidence="1">
    <location>
        <begin position="899"/>
        <end position="941"/>
    </location>
</feature>
<dbReference type="AlphaFoldDB" id="A0A923N4L1"/>
<dbReference type="SUPFAM" id="SSF50998">
    <property type="entry name" value="Quinoprotein alcohol dehydrogenase-like"/>
    <property type="match status" value="2"/>
</dbReference>
<evidence type="ECO:0000313" key="3">
    <source>
        <dbReference type="Proteomes" id="UP000603640"/>
    </source>
</evidence>
<dbReference type="Pfam" id="PF13360">
    <property type="entry name" value="PQQ_2"/>
    <property type="match status" value="3"/>
</dbReference>
<protein>
    <submittedName>
        <fullName evidence="2">PQQ-binding-like beta-propeller repeat protein</fullName>
    </submittedName>
</protein>
<organism evidence="2 3">
    <name type="scientific">Pontibacter cellulosilyticus</name>
    <dbReference type="NCBI Taxonomy" id="1720253"/>
    <lineage>
        <taxon>Bacteria</taxon>
        <taxon>Pseudomonadati</taxon>
        <taxon>Bacteroidota</taxon>
        <taxon>Cytophagia</taxon>
        <taxon>Cytophagales</taxon>
        <taxon>Hymenobacteraceae</taxon>
        <taxon>Pontibacter</taxon>
    </lineage>
</organism>
<dbReference type="PANTHER" id="PTHR35580:SF1">
    <property type="entry name" value="PHYTASE-LIKE DOMAIN-CONTAINING PROTEIN"/>
    <property type="match status" value="1"/>
</dbReference>
<dbReference type="InterPro" id="IPR000601">
    <property type="entry name" value="PKD_dom"/>
</dbReference>
<dbReference type="PROSITE" id="PS50093">
    <property type="entry name" value="PKD"/>
    <property type="match status" value="1"/>
</dbReference>
<sequence length="1199" mass="128224">MKTILHTQSSLKWLILTLLYLTVAFITSAQSVQEKWAQRFDASISDVLQNYFLAVDQSGNLYTAGIRQNEENRKYIQVSKFSIDGTLRWVNSYHTSAGSFLPDIQIDEIAVDDAGELYVIGTNQGSDSRYQSLTLKFSSANGSLLWEQAFRIGMFSYAREIEIDNQGDVYVLSTTDGGPLRTLSNITITKYNSADGAVLWGGIYDGGVNGSDDPEAIALDNHGGVYVLGSSDGSGTRSDILIIKYNAESGQQEWLQRLDIGGQTQEALNVTADHGGSIYVTGSHANSSETVDTKALIVKYNAADGTQLWLSLEDGSSNQNMTLPSLPTSNSEGLFVIQSEIGVSNSNHLVKYDSGDGTLAWARLFAGTPIKTLQDTGGNIIVVGKSNDTGNVLIVKYSKSDGSLIWQQEYVGNAVAGMAVTLNENQGILTVAAITPAGGAKAGAVILTYSTESGENFIVAPIALGQSNETSVAIAVDDKGNSYVAGNISSNVLGNSIILLKYSPDGVLLWQSTDVANSAVAYDMVIDKQGGIFITGTNRGNAIYTAKFSQNDGAKIWDENFSYIGDEGNIGYAIVSNDAGEIYVTGSVKGRLTDGMAIIKYNAETGETIWNNVLIQPIDINNTTFLNYIGRTIALDASGDIYIAGELRERQSDYLIAKVNSEDGKIVWSKIYGSPSSIFERATAIEIAVAGEVYVTGISNGDFATIKLNPSDGAILWESRLETNSPGSGTGANALALDNKGGVYVTGQKAGSIEALIVKYNAADGSELWRKALENTIGYTIKTDSKGGVYVAGAGPAVAKYNTSNGDLLWEQRPDTVTGSFVDLVVDKQLDVYVTGAVQSKSINSTDILTIKYSQQGDVCNIPVQVRLYLPPVAKRVGWQVRTTADFRPYILGADHGVRWSWGDGSASSIAYTASGTSRITGEHTYLSAGFYQIGLDFSQSCLKPANAGYEQWMPIYDPEAGFVTGAGQTEGIRFNLNARYNGKWATEPQGNVQLDIEGLGRLRSADLEWLVVSGDKAAFQGESTIDGRGRYGFTLSVTDAGSPGANDAGDRLRVQVWDLERHSRVVYDNGSSQILDLSNQGPTIQQGNIVIHRPGKASMAAKAGSKAQAAEGGSQLTAYPNTFSERTTVSFSLNQGQSYTLNVYDTAGRLVRQVAAGTAETGGPVEHELNGAGLNEGLYIAKLLTSGSSQSIKLLLKR</sequence>
<dbReference type="InterPro" id="IPR052918">
    <property type="entry name" value="Motility_Chemotaxis_Reg"/>
</dbReference>
<dbReference type="NCBIfam" id="TIGR04183">
    <property type="entry name" value="Por_Secre_tail"/>
    <property type="match status" value="1"/>
</dbReference>
<reference evidence="2" key="1">
    <citation type="submission" date="2020-08" db="EMBL/GenBank/DDBJ databases">
        <title>Pontibacter sp. SD6 16S ribosomal RNA gene Genome sequencing and assembly.</title>
        <authorList>
            <person name="Kang M."/>
        </authorList>
    </citation>
    <scope>NUCLEOTIDE SEQUENCE</scope>
    <source>
        <strain evidence="2">SD6</strain>
    </source>
</reference>
<dbReference type="EMBL" id="JACRVF010000001">
    <property type="protein sequence ID" value="MBC5992121.1"/>
    <property type="molecule type" value="Genomic_DNA"/>
</dbReference>
<accession>A0A923N4L1</accession>
<evidence type="ECO:0000313" key="2">
    <source>
        <dbReference type="EMBL" id="MBC5992121.1"/>
    </source>
</evidence>
<comment type="caution">
    <text evidence="2">The sequence shown here is derived from an EMBL/GenBank/DDBJ whole genome shotgun (WGS) entry which is preliminary data.</text>
</comment>
<dbReference type="Proteomes" id="UP000603640">
    <property type="component" value="Unassembled WGS sequence"/>
</dbReference>
<name>A0A923N4L1_9BACT</name>
<dbReference type="InterPro" id="IPR026444">
    <property type="entry name" value="Secre_tail"/>
</dbReference>
<dbReference type="InterPro" id="IPR011042">
    <property type="entry name" value="6-blade_b-propeller_TolB-like"/>
</dbReference>
<proteinExistence type="predicted"/>
<keyword evidence="3" id="KW-1185">Reference proteome</keyword>
<evidence type="ECO:0000259" key="1">
    <source>
        <dbReference type="PROSITE" id="PS50093"/>
    </source>
</evidence>
<dbReference type="SUPFAM" id="SSF63829">
    <property type="entry name" value="Calcium-dependent phosphotriesterase"/>
    <property type="match status" value="1"/>
</dbReference>
<gene>
    <name evidence="2" type="ORF">H8S84_04640</name>
</gene>
<dbReference type="InterPro" id="IPR011047">
    <property type="entry name" value="Quinoprotein_ADH-like_sf"/>
</dbReference>
<dbReference type="PANTHER" id="PTHR35580">
    <property type="entry name" value="CELL SURFACE GLYCOPROTEIN (S-LAYER PROTEIN)-LIKE PROTEIN"/>
    <property type="match status" value="1"/>
</dbReference>